<accession>A0A8H3TZL3</accession>
<feature type="compositionally biased region" description="Basic and acidic residues" evidence="1">
    <location>
        <begin position="39"/>
        <end position="49"/>
    </location>
</feature>
<feature type="region of interest" description="Disordered" evidence="1">
    <location>
        <begin position="26"/>
        <end position="102"/>
    </location>
</feature>
<comment type="caution">
    <text evidence="2">The sequence shown here is derived from an EMBL/GenBank/DDBJ whole genome shotgun (WGS) entry which is preliminary data.</text>
</comment>
<evidence type="ECO:0000313" key="2">
    <source>
        <dbReference type="EMBL" id="GHJ90002.1"/>
    </source>
</evidence>
<feature type="compositionally biased region" description="Polar residues" evidence="1">
    <location>
        <begin position="26"/>
        <end position="36"/>
    </location>
</feature>
<dbReference type="AlphaFoldDB" id="A0A8H3TZL3"/>
<proteinExistence type="predicted"/>
<evidence type="ECO:0000313" key="3">
    <source>
        <dbReference type="Proteomes" id="UP000620104"/>
    </source>
</evidence>
<reference evidence="2" key="1">
    <citation type="submission" date="2020-07" db="EMBL/GenBank/DDBJ databases">
        <title>Draft Genome Sequence of a Deep-Sea Yeast, Naganishia (Cryptococcus) liquefaciens strain N6.</title>
        <authorList>
            <person name="Han Y.W."/>
            <person name="Kajitani R."/>
            <person name="Morimoto H."/>
            <person name="Parhat M."/>
            <person name="Tsubouchi H."/>
            <person name="Bakenova O."/>
            <person name="Ogata M."/>
            <person name="Argunhan B."/>
            <person name="Aoki R."/>
            <person name="Kajiwara S."/>
            <person name="Itoh T."/>
            <person name="Iwasaki H."/>
        </authorList>
    </citation>
    <scope>NUCLEOTIDE SEQUENCE</scope>
    <source>
        <strain evidence="2">N6</strain>
    </source>
</reference>
<keyword evidence="3" id="KW-1185">Reference proteome</keyword>
<dbReference type="Proteomes" id="UP000620104">
    <property type="component" value="Unassembled WGS sequence"/>
</dbReference>
<dbReference type="OrthoDB" id="529205at2759"/>
<sequence length="102" mass="11446">MLFIRSTAVFRAVSKTPVRAFTVSTTWSMPERSQMSGGDAKKLEQEKQKNLSGQQKSPHPEKAPGWNETLASESEAVIKAEHSEPESIDKLQKETVEHVHKE</sequence>
<name>A0A8H3TZL3_9TREE</name>
<gene>
    <name evidence="2" type="ORF">NliqN6_6404</name>
</gene>
<organism evidence="2 3">
    <name type="scientific">Naganishia liquefaciens</name>
    <dbReference type="NCBI Taxonomy" id="104408"/>
    <lineage>
        <taxon>Eukaryota</taxon>
        <taxon>Fungi</taxon>
        <taxon>Dikarya</taxon>
        <taxon>Basidiomycota</taxon>
        <taxon>Agaricomycotina</taxon>
        <taxon>Tremellomycetes</taxon>
        <taxon>Filobasidiales</taxon>
        <taxon>Filobasidiaceae</taxon>
        <taxon>Naganishia</taxon>
    </lineage>
</organism>
<evidence type="ECO:0000256" key="1">
    <source>
        <dbReference type="SAM" id="MobiDB-lite"/>
    </source>
</evidence>
<feature type="compositionally biased region" description="Basic and acidic residues" evidence="1">
    <location>
        <begin position="76"/>
        <end position="102"/>
    </location>
</feature>
<dbReference type="EMBL" id="BLZA01000053">
    <property type="protein sequence ID" value="GHJ90002.1"/>
    <property type="molecule type" value="Genomic_DNA"/>
</dbReference>
<protein>
    <submittedName>
        <fullName evidence="2">Uncharacterized protein</fullName>
    </submittedName>
</protein>